<feature type="compositionally biased region" description="Basic and acidic residues" evidence="6">
    <location>
        <begin position="261"/>
        <end position="270"/>
    </location>
</feature>
<feature type="region of interest" description="Disordered" evidence="6">
    <location>
        <begin position="238"/>
        <end position="302"/>
    </location>
</feature>
<dbReference type="GO" id="GO:0007623">
    <property type="term" value="P:circadian rhythm"/>
    <property type="evidence" value="ECO:0007669"/>
    <property type="project" value="InterPro"/>
</dbReference>
<reference evidence="8" key="1">
    <citation type="journal article" date="2023" name="Science">
        <title>Genome structures resolve the early diversification of teleost fishes.</title>
        <authorList>
            <person name="Parey E."/>
            <person name="Louis A."/>
            <person name="Montfort J."/>
            <person name="Bouchez O."/>
            <person name="Roques C."/>
            <person name="Iampietro C."/>
            <person name="Lluch J."/>
            <person name="Castinel A."/>
            <person name="Donnadieu C."/>
            <person name="Desvignes T."/>
            <person name="Floi Bucao C."/>
            <person name="Jouanno E."/>
            <person name="Wen M."/>
            <person name="Mejri S."/>
            <person name="Dirks R."/>
            <person name="Jansen H."/>
            <person name="Henkel C."/>
            <person name="Chen W.J."/>
            <person name="Zahm M."/>
            <person name="Cabau C."/>
            <person name="Klopp C."/>
            <person name="Thompson A.W."/>
            <person name="Robinson-Rechavi M."/>
            <person name="Braasch I."/>
            <person name="Lecointre G."/>
            <person name="Bobe J."/>
            <person name="Postlethwait J.H."/>
            <person name="Berthelot C."/>
            <person name="Roest Crollius H."/>
            <person name="Guiguen Y."/>
        </authorList>
    </citation>
    <scope>NUCLEOTIDE SEQUENCE</scope>
    <source>
        <strain evidence="8">WJC10195</strain>
    </source>
</reference>
<dbReference type="SMART" id="SM00338">
    <property type="entry name" value="BRLZ"/>
    <property type="match status" value="1"/>
</dbReference>
<keyword evidence="3" id="KW-0238">DNA-binding</keyword>
<evidence type="ECO:0000313" key="8">
    <source>
        <dbReference type="EMBL" id="KAJ8380956.1"/>
    </source>
</evidence>
<feature type="compositionally biased region" description="Polar residues" evidence="6">
    <location>
        <begin position="238"/>
        <end position="248"/>
    </location>
</feature>
<sequence>MQSVKKEPPSDSFCNGAGILGLAGALQGPDMEEIGQKLSNAASNGKNSSCRRKREFIPDENKDELYWERRRKNNEAAKRSREKRRINDMVLENKMMALGEENASLKAELLSLKLRFGLVSSSMYAHEVQKIPGASAVLYQDLVSTRSKHVSLFGESNRACTGSSCISVIKHGTQSDLSEKIPVIQGNTRRTSEVIKQELMETGCYPRELREGSSLCELYPNYIANSFSGNSSQLSPLLPITRSSSNSPRALDGDEGAASKSSDREDEQRVPKGPIPSPMDPKSVITSTAKVPETSSSALPHKLRIKAKPVQIKVEAMDSDYVTQGKSFPHVDMSMKGCNQAAQRIDSPLSLQVADLQDWTHQPAHWHAGRPETLPSGYKKRLCPSPGGHLTDKRIVDLKESSLTDSDNLYLKQGIVELSAEVASLKRLQQVSVVELGQSTAEHALLSKSCYAK</sequence>
<dbReference type="EMBL" id="JAINUF010000001">
    <property type="protein sequence ID" value="KAJ8380956.1"/>
    <property type="molecule type" value="Genomic_DNA"/>
</dbReference>
<feature type="domain" description="BZIP" evidence="7">
    <location>
        <begin position="63"/>
        <end position="113"/>
    </location>
</feature>
<dbReference type="Pfam" id="PF06529">
    <property type="entry name" value="Vert_IL3-reg_TF"/>
    <property type="match status" value="1"/>
</dbReference>
<dbReference type="InterPro" id="IPR047229">
    <property type="entry name" value="NFIL3-like"/>
</dbReference>
<evidence type="ECO:0000256" key="6">
    <source>
        <dbReference type="SAM" id="MobiDB-lite"/>
    </source>
</evidence>
<dbReference type="InterPro" id="IPR010533">
    <property type="entry name" value="Vert_IL3-reg_TF"/>
</dbReference>
<name>A0A9Q1GB38_SYNKA</name>
<dbReference type="CDD" id="cd14694">
    <property type="entry name" value="bZIP_NFIL3"/>
    <property type="match status" value="1"/>
</dbReference>
<dbReference type="InterPro" id="IPR004827">
    <property type="entry name" value="bZIP"/>
</dbReference>
<dbReference type="GO" id="GO:0006351">
    <property type="term" value="P:DNA-templated transcription"/>
    <property type="evidence" value="ECO:0007669"/>
    <property type="project" value="InterPro"/>
</dbReference>
<keyword evidence="5" id="KW-0539">Nucleus</keyword>
<dbReference type="OrthoDB" id="6151507at2759"/>
<gene>
    <name evidence="8" type="ORF">SKAU_G00017340</name>
</gene>
<dbReference type="PROSITE" id="PS50217">
    <property type="entry name" value="BZIP"/>
    <property type="match status" value="1"/>
</dbReference>
<protein>
    <recommendedName>
        <fullName evidence="7">BZIP domain-containing protein</fullName>
    </recommendedName>
</protein>
<dbReference type="InterPro" id="IPR046347">
    <property type="entry name" value="bZIP_sf"/>
</dbReference>
<keyword evidence="9" id="KW-1185">Reference proteome</keyword>
<evidence type="ECO:0000259" key="7">
    <source>
        <dbReference type="PROSITE" id="PS50217"/>
    </source>
</evidence>
<dbReference type="Proteomes" id="UP001152622">
    <property type="component" value="Chromosome 1"/>
</dbReference>
<dbReference type="SUPFAM" id="SSF57959">
    <property type="entry name" value="Leucine zipper domain"/>
    <property type="match status" value="1"/>
</dbReference>
<dbReference type="PANTHER" id="PTHR15284:SF1">
    <property type="entry name" value="NUCLEAR FACTOR INTERLEUKIN-3-REGULATED PROTEIN"/>
    <property type="match status" value="1"/>
</dbReference>
<evidence type="ECO:0000313" key="9">
    <source>
        <dbReference type="Proteomes" id="UP001152622"/>
    </source>
</evidence>
<dbReference type="Gene3D" id="1.20.5.170">
    <property type="match status" value="1"/>
</dbReference>
<evidence type="ECO:0000256" key="2">
    <source>
        <dbReference type="ARBA" id="ARBA00023015"/>
    </source>
</evidence>
<evidence type="ECO:0000256" key="4">
    <source>
        <dbReference type="ARBA" id="ARBA00023163"/>
    </source>
</evidence>
<dbReference type="InterPro" id="IPR047106">
    <property type="entry name" value="NFIL3-like_bZIP"/>
</dbReference>
<organism evidence="8 9">
    <name type="scientific">Synaphobranchus kaupii</name>
    <name type="common">Kaup's arrowtooth eel</name>
    <dbReference type="NCBI Taxonomy" id="118154"/>
    <lineage>
        <taxon>Eukaryota</taxon>
        <taxon>Metazoa</taxon>
        <taxon>Chordata</taxon>
        <taxon>Craniata</taxon>
        <taxon>Vertebrata</taxon>
        <taxon>Euteleostomi</taxon>
        <taxon>Actinopterygii</taxon>
        <taxon>Neopterygii</taxon>
        <taxon>Teleostei</taxon>
        <taxon>Anguilliformes</taxon>
        <taxon>Synaphobranchidae</taxon>
        <taxon>Synaphobranchus</taxon>
    </lineage>
</organism>
<dbReference type="PROSITE" id="PS00036">
    <property type="entry name" value="BZIP_BASIC"/>
    <property type="match status" value="1"/>
</dbReference>
<dbReference type="GO" id="GO:0005634">
    <property type="term" value="C:nucleus"/>
    <property type="evidence" value="ECO:0007669"/>
    <property type="project" value="InterPro"/>
</dbReference>
<keyword evidence="2" id="KW-0805">Transcription regulation</keyword>
<dbReference type="PANTHER" id="PTHR15284">
    <property type="entry name" value="NUCLEAR FACTOR INTERLEUKIN-3-REGULATED PROTEIN"/>
    <property type="match status" value="1"/>
</dbReference>
<evidence type="ECO:0000256" key="5">
    <source>
        <dbReference type="ARBA" id="ARBA00023242"/>
    </source>
</evidence>
<accession>A0A9Q1GB38</accession>
<dbReference type="GO" id="GO:0003700">
    <property type="term" value="F:DNA-binding transcription factor activity"/>
    <property type="evidence" value="ECO:0007669"/>
    <property type="project" value="InterPro"/>
</dbReference>
<feature type="compositionally biased region" description="Polar residues" evidence="6">
    <location>
        <begin position="284"/>
        <end position="298"/>
    </location>
</feature>
<dbReference type="AlphaFoldDB" id="A0A9Q1GB38"/>
<comment type="similarity">
    <text evidence="1">Belongs to the bZIP family. NFIL3 subfamily.</text>
</comment>
<dbReference type="Pfam" id="PF07716">
    <property type="entry name" value="bZIP_2"/>
    <property type="match status" value="1"/>
</dbReference>
<dbReference type="FunFam" id="1.20.5.170:FF:000025">
    <property type="entry name" value="nuclear factor interleukin-3-regulated protein-like"/>
    <property type="match status" value="1"/>
</dbReference>
<evidence type="ECO:0000256" key="1">
    <source>
        <dbReference type="ARBA" id="ARBA00006079"/>
    </source>
</evidence>
<evidence type="ECO:0000256" key="3">
    <source>
        <dbReference type="ARBA" id="ARBA00023125"/>
    </source>
</evidence>
<dbReference type="GO" id="GO:0003677">
    <property type="term" value="F:DNA binding"/>
    <property type="evidence" value="ECO:0007669"/>
    <property type="project" value="UniProtKB-KW"/>
</dbReference>
<keyword evidence="4" id="KW-0804">Transcription</keyword>
<proteinExistence type="inferred from homology"/>
<comment type="caution">
    <text evidence="8">The sequence shown here is derived from an EMBL/GenBank/DDBJ whole genome shotgun (WGS) entry which is preliminary data.</text>
</comment>